<name>A0A2I1C6L8_ASPN1</name>
<feature type="compositionally biased region" description="Low complexity" evidence="7">
    <location>
        <begin position="32"/>
        <end position="45"/>
    </location>
</feature>
<feature type="compositionally biased region" description="Basic and acidic residues" evidence="7">
    <location>
        <begin position="204"/>
        <end position="216"/>
    </location>
</feature>
<dbReference type="CDD" id="cd12365">
    <property type="entry name" value="RRM_RNPS1"/>
    <property type="match status" value="1"/>
</dbReference>
<keyword evidence="3 6" id="KW-0694">RNA-binding</keyword>
<feature type="compositionally biased region" description="Low complexity" evidence="7">
    <location>
        <begin position="290"/>
        <end position="300"/>
    </location>
</feature>
<feature type="compositionally biased region" description="Polar residues" evidence="7">
    <location>
        <begin position="89"/>
        <end position="102"/>
    </location>
</feature>
<evidence type="ECO:0000256" key="5">
    <source>
        <dbReference type="ARBA" id="ARBA00023242"/>
    </source>
</evidence>
<dbReference type="Pfam" id="PF00076">
    <property type="entry name" value="RRM_1"/>
    <property type="match status" value="1"/>
</dbReference>
<reference evidence="10" key="1">
    <citation type="journal article" date="2018" name="Proc. Natl. Acad. Sci. U.S.A.">
        <title>Linking secondary metabolites to gene clusters through genome sequencing of six diverse Aspergillus species.</title>
        <authorList>
            <person name="Kaerboelling I."/>
            <person name="Vesth T.C."/>
            <person name="Frisvad J.C."/>
            <person name="Nybo J.L."/>
            <person name="Theobald S."/>
            <person name="Kuo A."/>
            <person name="Bowyer P."/>
            <person name="Matsuda Y."/>
            <person name="Mondo S."/>
            <person name="Lyhne E.K."/>
            <person name="Kogle M.E."/>
            <person name="Clum A."/>
            <person name="Lipzen A."/>
            <person name="Salamov A."/>
            <person name="Ngan C.Y."/>
            <person name="Daum C."/>
            <person name="Chiniquy J."/>
            <person name="Barry K."/>
            <person name="LaButti K."/>
            <person name="Haridas S."/>
            <person name="Simmons B.A."/>
            <person name="Magnuson J.K."/>
            <person name="Mortensen U.H."/>
            <person name="Larsen T.O."/>
            <person name="Grigoriev I.V."/>
            <person name="Baker S.E."/>
            <person name="Andersen M.R."/>
        </authorList>
    </citation>
    <scope>NUCLEOTIDE SEQUENCE [LARGE SCALE GENOMIC DNA]</scope>
    <source>
        <strain evidence="10">IBT 16806</strain>
    </source>
</reference>
<dbReference type="GO" id="GO:0005654">
    <property type="term" value="C:nucleoplasm"/>
    <property type="evidence" value="ECO:0007669"/>
    <property type="project" value="TreeGrafter"/>
</dbReference>
<feature type="compositionally biased region" description="Basic and acidic residues" evidence="7">
    <location>
        <begin position="301"/>
        <end position="320"/>
    </location>
</feature>
<evidence type="ECO:0000313" key="9">
    <source>
        <dbReference type="EMBL" id="PKX93236.1"/>
    </source>
</evidence>
<evidence type="ECO:0000256" key="7">
    <source>
        <dbReference type="SAM" id="MobiDB-lite"/>
    </source>
</evidence>
<dbReference type="Proteomes" id="UP000234474">
    <property type="component" value="Unassembled WGS sequence"/>
</dbReference>
<evidence type="ECO:0000256" key="2">
    <source>
        <dbReference type="ARBA" id="ARBA00022664"/>
    </source>
</evidence>
<comment type="caution">
    <text evidence="9">The sequence shown here is derived from an EMBL/GenBank/DDBJ whole genome shotgun (WGS) entry which is preliminary data.</text>
</comment>
<dbReference type="GO" id="GO:0061574">
    <property type="term" value="C:ASAP complex"/>
    <property type="evidence" value="ECO:0007669"/>
    <property type="project" value="TreeGrafter"/>
</dbReference>
<feature type="compositionally biased region" description="Low complexity" evidence="7">
    <location>
        <begin position="259"/>
        <end position="268"/>
    </location>
</feature>
<dbReference type="SMART" id="SM00360">
    <property type="entry name" value="RRM"/>
    <property type="match status" value="1"/>
</dbReference>
<dbReference type="OrthoDB" id="252020at2759"/>
<dbReference type="EMBL" id="MSZS01000005">
    <property type="protein sequence ID" value="PKX93236.1"/>
    <property type="molecule type" value="Genomic_DNA"/>
</dbReference>
<accession>A0A2I1C6L8</accession>
<dbReference type="STRING" id="1392255.A0A2I1C6L8"/>
<evidence type="ECO:0000259" key="8">
    <source>
        <dbReference type="PROSITE" id="PS50102"/>
    </source>
</evidence>
<dbReference type="InterPro" id="IPR034201">
    <property type="entry name" value="RNPS1_RRM"/>
</dbReference>
<dbReference type="PANTHER" id="PTHR15481:SF0">
    <property type="entry name" value="LD23870P-RELATED"/>
    <property type="match status" value="1"/>
</dbReference>
<proteinExistence type="predicted"/>
<dbReference type="PANTHER" id="PTHR15481">
    <property type="entry name" value="RIBONUCLEIC ACID BINDING PROTEIN S1"/>
    <property type="match status" value="1"/>
</dbReference>
<dbReference type="InterPro" id="IPR035979">
    <property type="entry name" value="RBD_domain_sf"/>
</dbReference>
<dbReference type="SUPFAM" id="SSF54928">
    <property type="entry name" value="RNA-binding domain, RBD"/>
    <property type="match status" value="1"/>
</dbReference>
<dbReference type="GO" id="GO:0005737">
    <property type="term" value="C:cytoplasm"/>
    <property type="evidence" value="ECO:0007669"/>
    <property type="project" value="TreeGrafter"/>
</dbReference>
<dbReference type="Gene3D" id="3.30.70.330">
    <property type="match status" value="1"/>
</dbReference>
<dbReference type="RefSeq" id="XP_024681831.1">
    <property type="nucleotide sequence ID" value="XM_024827739.1"/>
</dbReference>
<dbReference type="OMA" id="EFPVDRY"/>
<evidence type="ECO:0000256" key="1">
    <source>
        <dbReference type="ARBA" id="ARBA00004123"/>
    </source>
</evidence>
<feature type="compositionally biased region" description="Basic residues" evidence="7">
    <location>
        <begin position="248"/>
        <end position="258"/>
    </location>
</feature>
<feature type="domain" description="RRM" evidence="8">
    <location>
        <begin position="105"/>
        <end position="183"/>
    </location>
</feature>
<keyword evidence="2" id="KW-0507">mRNA processing</keyword>
<sequence length="320" mass="36833">MSFRSPQGRSPHRSMHEMDPEALKERSRRSMSPRGGSRSVSRSPSAQYDNDRRDKRRSKSWSRSPSRSRTSSLSRSRSPSRDSRWYRNRSYSRTPSPSSGLPRSSKIIVEKLTKNVTTSHLREIFGSFGDIKSLELPMNRAFMTNRGTAYILYHDPADAEAAISHMHEAQLDGAVLNVSIVLPRRAFSRSPPPAENGRGGSGRRRYDYKEPSEHRSSRIPPNVPRTTPPRKHGRSRPMERHDLYRPRSLSRSRSRRRSLSSFSGSRSRSPARRRAHIRVDSPRHRKRRSPSYSSYGYSSHSDGDRSRSRSRVHRLDASRK</sequence>
<gene>
    <name evidence="9" type="ORF">P174DRAFT_443113</name>
</gene>
<dbReference type="VEuPathDB" id="FungiDB:P174DRAFT_443113"/>
<keyword evidence="4" id="KW-0508">mRNA splicing</keyword>
<feature type="region of interest" description="Disordered" evidence="7">
    <location>
        <begin position="187"/>
        <end position="320"/>
    </location>
</feature>
<organism evidence="9 10">
    <name type="scientific">Aspergillus novofumigatus (strain IBT 16806)</name>
    <dbReference type="NCBI Taxonomy" id="1392255"/>
    <lineage>
        <taxon>Eukaryota</taxon>
        <taxon>Fungi</taxon>
        <taxon>Dikarya</taxon>
        <taxon>Ascomycota</taxon>
        <taxon>Pezizomycotina</taxon>
        <taxon>Eurotiomycetes</taxon>
        <taxon>Eurotiomycetidae</taxon>
        <taxon>Eurotiales</taxon>
        <taxon>Aspergillaceae</taxon>
        <taxon>Aspergillus</taxon>
        <taxon>Aspergillus subgen. Fumigati</taxon>
    </lineage>
</organism>
<feature type="compositionally biased region" description="Low complexity" evidence="7">
    <location>
        <begin position="61"/>
        <end position="77"/>
    </location>
</feature>
<keyword evidence="5" id="KW-0539">Nucleus</keyword>
<dbReference type="GO" id="GO:0003723">
    <property type="term" value="F:RNA binding"/>
    <property type="evidence" value="ECO:0007669"/>
    <property type="project" value="UniProtKB-UniRule"/>
</dbReference>
<feature type="region of interest" description="Disordered" evidence="7">
    <location>
        <begin position="1"/>
        <end position="103"/>
    </location>
</feature>
<dbReference type="InterPro" id="IPR000504">
    <property type="entry name" value="RRM_dom"/>
</dbReference>
<dbReference type="AlphaFoldDB" id="A0A2I1C6L8"/>
<dbReference type="InterPro" id="IPR012677">
    <property type="entry name" value="Nucleotide-bd_a/b_plait_sf"/>
</dbReference>
<evidence type="ECO:0000256" key="3">
    <source>
        <dbReference type="ARBA" id="ARBA00022884"/>
    </source>
</evidence>
<dbReference type="GO" id="GO:0000398">
    <property type="term" value="P:mRNA splicing, via spliceosome"/>
    <property type="evidence" value="ECO:0007669"/>
    <property type="project" value="TreeGrafter"/>
</dbReference>
<evidence type="ECO:0000256" key="6">
    <source>
        <dbReference type="PROSITE-ProRule" id="PRU00176"/>
    </source>
</evidence>
<comment type="subcellular location">
    <subcellularLocation>
        <location evidence="1">Nucleus</location>
    </subcellularLocation>
</comment>
<keyword evidence="10" id="KW-1185">Reference proteome</keyword>
<dbReference type="PROSITE" id="PS50102">
    <property type="entry name" value="RRM"/>
    <property type="match status" value="1"/>
</dbReference>
<evidence type="ECO:0000256" key="4">
    <source>
        <dbReference type="ARBA" id="ARBA00023187"/>
    </source>
</evidence>
<feature type="compositionally biased region" description="Basic and acidic residues" evidence="7">
    <location>
        <begin position="14"/>
        <end position="25"/>
    </location>
</feature>
<evidence type="ECO:0000313" key="10">
    <source>
        <dbReference type="Proteomes" id="UP000234474"/>
    </source>
</evidence>
<feature type="compositionally biased region" description="Basic and acidic residues" evidence="7">
    <location>
        <begin position="236"/>
        <end position="245"/>
    </location>
</feature>
<protein>
    <submittedName>
        <fullName evidence="9">RNA-binding domain-containing protein</fullName>
    </submittedName>
</protein>
<dbReference type="GeneID" id="36535064"/>